<sequence length="275" mass="30486">MSLWVEFKILLRKCISNRTFREKLLAAVFALTLWELIFLALAGFSSTLSDHEVTKEEEGVPQEILITLSLTAAAVTDVVRLGQVMLQLISPAPRLWSQVMSGSMASSQVVLTLYMATASTKLILLLCILPVFLDLLVCVLQLPEEVLGYAPQSPGFAPSRIGRRTIDMDESQLQWRVVELDNFIWPSRGSQVLDEVVQGSNLNTSCMVCLADFEGGEMLSVLPCGHNFHATCISSWHQHLIIHKILNKDNDNNYMCPCRCTKSQLMASSAVAVSI</sequence>
<proteinExistence type="predicted"/>
<keyword evidence="5" id="KW-1185">Reference proteome</keyword>
<feature type="transmembrane region" description="Helical" evidence="2">
    <location>
        <begin position="24"/>
        <end position="44"/>
    </location>
</feature>
<dbReference type="OrthoDB" id="21204at2759"/>
<dbReference type="AlphaFoldDB" id="A0A813EC22"/>
<dbReference type="Proteomes" id="UP000654075">
    <property type="component" value="Unassembled WGS sequence"/>
</dbReference>
<organism evidence="4 5">
    <name type="scientific">Polarella glacialis</name>
    <name type="common">Dinoflagellate</name>
    <dbReference type="NCBI Taxonomy" id="89957"/>
    <lineage>
        <taxon>Eukaryota</taxon>
        <taxon>Sar</taxon>
        <taxon>Alveolata</taxon>
        <taxon>Dinophyceae</taxon>
        <taxon>Suessiales</taxon>
        <taxon>Suessiaceae</taxon>
        <taxon>Polarella</taxon>
    </lineage>
</organism>
<dbReference type="GO" id="GO:0061630">
    <property type="term" value="F:ubiquitin protein ligase activity"/>
    <property type="evidence" value="ECO:0007669"/>
    <property type="project" value="TreeGrafter"/>
</dbReference>
<name>A0A813EC22_POLGL</name>
<keyword evidence="1" id="KW-0862">Zinc</keyword>
<evidence type="ECO:0000259" key="3">
    <source>
        <dbReference type="PROSITE" id="PS50089"/>
    </source>
</evidence>
<dbReference type="InterPro" id="IPR013083">
    <property type="entry name" value="Znf_RING/FYVE/PHD"/>
</dbReference>
<dbReference type="EMBL" id="CAJNNV010009999">
    <property type="protein sequence ID" value="CAE8598069.1"/>
    <property type="molecule type" value="Genomic_DNA"/>
</dbReference>
<comment type="caution">
    <text evidence="4">The sequence shown here is derived from an EMBL/GenBank/DDBJ whole genome shotgun (WGS) entry which is preliminary data.</text>
</comment>
<dbReference type="PANTHER" id="PTHR22765">
    <property type="entry name" value="RING FINGER AND PROTEASE ASSOCIATED DOMAIN-CONTAINING"/>
    <property type="match status" value="1"/>
</dbReference>
<dbReference type="Pfam" id="PF17123">
    <property type="entry name" value="zf-RING_11"/>
    <property type="match status" value="1"/>
</dbReference>
<dbReference type="Gene3D" id="3.30.40.10">
    <property type="entry name" value="Zinc/RING finger domain, C3HC4 (zinc finger)"/>
    <property type="match status" value="1"/>
</dbReference>
<keyword evidence="2" id="KW-0812">Transmembrane</keyword>
<dbReference type="GO" id="GO:0008270">
    <property type="term" value="F:zinc ion binding"/>
    <property type="evidence" value="ECO:0007669"/>
    <property type="project" value="UniProtKB-KW"/>
</dbReference>
<keyword evidence="2" id="KW-0472">Membrane</keyword>
<dbReference type="InterPro" id="IPR001841">
    <property type="entry name" value="Znf_RING"/>
</dbReference>
<accession>A0A813EC22</accession>
<evidence type="ECO:0000256" key="2">
    <source>
        <dbReference type="SAM" id="Phobius"/>
    </source>
</evidence>
<gene>
    <name evidence="4" type="ORF">PGLA1383_LOCUS16483</name>
</gene>
<feature type="domain" description="RING-type" evidence="3">
    <location>
        <begin position="206"/>
        <end position="257"/>
    </location>
</feature>
<reference evidence="4" key="1">
    <citation type="submission" date="2021-02" db="EMBL/GenBank/DDBJ databases">
        <authorList>
            <person name="Dougan E. K."/>
            <person name="Rhodes N."/>
            <person name="Thang M."/>
            <person name="Chan C."/>
        </authorList>
    </citation>
    <scope>NUCLEOTIDE SEQUENCE</scope>
</reference>
<protein>
    <recommendedName>
        <fullName evidence="3">RING-type domain-containing protein</fullName>
    </recommendedName>
</protein>
<evidence type="ECO:0000256" key="1">
    <source>
        <dbReference type="PROSITE-ProRule" id="PRU00175"/>
    </source>
</evidence>
<dbReference type="InterPro" id="IPR051826">
    <property type="entry name" value="E3_ubiquitin-ligase_domain"/>
</dbReference>
<keyword evidence="1" id="KW-0479">Metal-binding</keyword>
<evidence type="ECO:0000313" key="5">
    <source>
        <dbReference type="Proteomes" id="UP000654075"/>
    </source>
</evidence>
<dbReference type="PANTHER" id="PTHR22765:SF434">
    <property type="entry name" value="GB|AAD18119.1-RELATED"/>
    <property type="match status" value="1"/>
</dbReference>
<evidence type="ECO:0000313" key="4">
    <source>
        <dbReference type="EMBL" id="CAE8598069.1"/>
    </source>
</evidence>
<keyword evidence="2" id="KW-1133">Transmembrane helix</keyword>
<dbReference type="SUPFAM" id="SSF57850">
    <property type="entry name" value="RING/U-box"/>
    <property type="match status" value="1"/>
</dbReference>
<dbReference type="PROSITE" id="PS50089">
    <property type="entry name" value="ZF_RING_2"/>
    <property type="match status" value="1"/>
</dbReference>
<dbReference type="GO" id="GO:0006511">
    <property type="term" value="P:ubiquitin-dependent protein catabolic process"/>
    <property type="evidence" value="ECO:0007669"/>
    <property type="project" value="TreeGrafter"/>
</dbReference>
<keyword evidence="1" id="KW-0863">Zinc-finger</keyword>